<dbReference type="EMBL" id="JBBPBK010000004">
    <property type="protein sequence ID" value="KAK9287263.1"/>
    <property type="molecule type" value="Genomic_DNA"/>
</dbReference>
<feature type="region of interest" description="Disordered" evidence="1">
    <location>
        <begin position="517"/>
        <end position="552"/>
    </location>
</feature>
<comment type="caution">
    <text evidence="2">The sequence shown here is derived from an EMBL/GenBank/DDBJ whole genome shotgun (WGS) entry which is preliminary data.</text>
</comment>
<dbReference type="GO" id="GO:0010099">
    <property type="term" value="P:regulation of photomorphogenesis"/>
    <property type="evidence" value="ECO:0007669"/>
    <property type="project" value="InterPro"/>
</dbReference>
<accession>A0AAP0S056</accession>
<evidence type="ECO:0000256" key="1">
    <source>
        <dbReference type="SAM" id="MobiDB-lite"/>
    </source>
</evidence>
<dbReference type="PANTHER" id="PTHR36062:SF1">
    <property type="entry name" value="OS01G0687300 PROTEIN"/>
    <property type="match status" value="1"/>
</dbReference>
<feature type="compositionally biased region" description="Polar residues" evidence="1">
    <location>
        <begin position="538"/>
        <end position="552"/>
    </location>
</feature>
<sequence>MAGQSMHPNQSSWMAHWMRTSCKSEPQAYNCLSLHSESREDDPGILRHPLLSEPGVVSDISESTKGVRGVNEARTVKLMNDSVATSSSNLRNKRLDSQPFPMFNLCRNNDSIFVPKNDQPTICHRQVQRSQLDHNSGYNTIALGTSESHRPSVLALAPPETETSSRTFHFQPKCISQNPELPVKSHKFLEKNSLAASKSFLDDFMGSSSSIVPFNSKKIPVQSFMCRQEKVNQLNSVLVSKEPFTNTTLAHFENEHCNYHSYSAFLVCEEKTDNHVKSGTCGTSLLRQSDGTLLLHDPSTSNNQLQDLLGEQGLKMQNHSGLGFFPSRSSLAEVTKSEKLYHEYYSLQKVPCPAAHDVETMRLCTTVDSVEGISRCPPKCSQTTHRLVITEKNDVNLSERAQRFSESSTKFKGNKFSGLLSLSPPCGFHNQSGLKLQPLYSSTDSEGKENTRHTKTSAVDLKNESSAETDTMDMDAFQEKNHFSDLALSLSNKDIIGGQNLTSSQAKIASAREEFGGRLPNTELPDINEEPSSLPAVGSSTDDGEPSTSRTQSLNAEHLLSHAEQPMNSKSSPCADELLGPDPSSRWVKRLKLRSDSFAHGTKSSNMGEASSHEKVNKFFSKIMKCSITSSEPTLGIRHGKEHMALDQTSVLLRKGESSSMDPVKKGTDIVLSRSWIQRWCHNRAASPRKKPEAVVVCEPQTSKGAFNNLKEKQFPSVAAMALMGRAMSRYQPCEFRKRGSFVVWNTRGF</sequence>
<feature type="region of interest" description="Disordered" evidence="1">
    <location>
        <begin position="438"/>
        <end position="467"/>
    </location>
</feature>
<dbReference type="InterPro" id="IPR037476">
    <property type="entry name" value="PCH1"/>
</dbReference>
<dbReference type="PANTHER" id="PTHR36062">
    <property type="entry name" value="OS01G0687300 PROTEIN"/>
    <property type="match status" value="1"/>
</dbReference>
<evidence type="ECO:0000313" key="2">
    <source>
        <dbReference type="EMBL" id="KAK9287263.1"/>
    </source>
</evidence>
<proteinExistence type="predicted"/>
<protein>
    <recommendedName>
        <fullName evidence="4">F-box protein</fullName>
    </recommendedName>
</protein>
<dbReference type="AlphaFoldDB" id="A0AAP0S056"/>
<gene>
    <name evidence="2" type="ORF">L1049_015676</name>
</gene>
<evidence type="ECO:0000313" key="3">
    <source>
        <dbReference type="Proteomes" id="UP001415857"/>
    </source>
</evidence>
<keyword evidence="3" id="KW-1185">Reference proteome</keyword>
<dbReference type="Proteomes" id="UP001415857">
    <property type="component" value="Unassembled WGS sequence"/>
</dbReference>
<name>A0AAP0S056_LIQFO</name>
<reference evidence="2 3" key="1">
    <citation type="journal article" date="2024" name="Plant J.">
        <title>Genome sequences and population genomics reveal climatic adaptation and genomic divergence between two closely related sweetgum species.</title>
        <authorList>
            <person name="Xu W.Q."/>
            <person name="Ren C.Q."/>
            <person name="Zhang X.Y."/>
            <person name="Comes H.P."/>
            <person name="Liu X.H."/>
            <person name="Li Y.G."/>
            <person name="Kettle C.J."/>
            <person name="Jalonen R."/>
            <person name="Gaisberger H."/>
            <person name="Ma Y.Z."/>
            <person name="Qiu Y.X."/>
        </authorList>
    </citation>
    <scope>NUCLEOTIDE SEQUENCE [LARGE SCALE GENOMIC DNA]</scope>
    <source>
        <strain evidence="2">Hangzhou</strain>
    </source>
</reference>
<organism evidence="2 3">
    <name type="scientific">Liquidambar formosana</name>
    <name type="common">Formosan gum</name>
    <dbReference type="NCBI Taxonomy" id="63359"/>
    <lineage>
        <taxon>Eukaryota</taxon>
        <taxon>Viridiplantae</taxon>
        <taxon>Streptophyta</taxon>
        <taxon>Embryophyta</taxon>
        <taxon>Tracheophyta</taxon>
        <taxon>Spermatophyta</taxon>
        <taxon>Magnoliopsida</taxon>
        <taxon>eudicotyledons</taxon>
        <taxon>Gunneridae</taxon>
        <taxon>Pentapetalae</taxon>
        <taxon>Saxifragales</taxon>
        <taxon>Altingiaceae</taxon>
        <taxon>Liquidambar</taxon>
    </lineage>
</organism>
<evidence type="ECO:0008006" key="4">
    <source>
        <dbReference type="Google" id="ProtNLM"/>
    </source>
</evidence>